<dbReference type="AlphaFoldDB" id="A0A061RRC1"/>
<dbReference type="GO" id="GO:0005789">
    <property type="term" value="C:endoplasmic reticulum membrane"/>
    <property type="evidence" value="ECO:0007669"/>
    <property type="project" value="UniProtKB-SubCell"/>
</dbReference>
<reference evidence="9" key="1">
    <citation type="submission" date="2014-05" db="EMBL/GenBank/DDBJ databases">
        <title>The transcriptome of the halophilic microalga Tetraselmis sp. GSL018 isolated from the Great Salt Lake, Utah.</title>
        <authorList>
            <person name="Jinkerson R.E."/>
            <person name="D'Adamo S."/>
            <person name="Posewitz M.C."/>
        </authorList>
    </citation>
    <scope>NUCLEOTIDE SEQUENCE</scope>
    <source>
        <strain evidence="9">GSL018</strain>
    </source>
</reference>
<sequence length="267" mass="28904">SEPPVYLIQNFLAKEQCKLIIEAADSGTLEEVEYEQQVSINSERLRLLAPIILVASLFPAVSSLENGSSLSDAAILGLEALAGASTFAGLLALLMRSLVEHLIGGKVFKGVKWAGDSAAGEAAAAVNEALSKLESVTGRSRRAFEPTLVTRYLRGDRQRRHFDARVRGDGAYGEFSSGMGQRLIQCVVYLNDMPEGGGGETMFHHPSLRGLKVTPSEGDCLVFFPAFADGEPDMRMEHSGEPIRSGVKYILNTWVCENEWQAEGRGA</sequence>
<gene>
    <name evidence="9" type="ORF">TSPGSL018_29774</name>
</gene>
<evidence type="ECO:0000256" key="3">
    <source>
        <dbReference type="ARBA" id="ARBA00022723"/>
    </source>
</evidence>
<organism evidence="9">
    <name type="scientific">Tetraselmis sp. GSL018</name>
    <dbReference type="NCBI Taxonomy" id="582737"/>
    <lineage>
        <taxon>Eukaryota</taxon>
        <taxon>Viridiplantae</taxon>
        <taxon>Chlorophyta</taxon>
        <taxon>core chlorophytes</taxon>
        <taxon>Chlorodendrophyceae</taxon>
        <taxon>Chlorodendrales</taxon>
        <taxon>Chlorodendraceae</taxon>
        <taxon>Tetraselmis</taxon>
    </lineage>
</organism>
<evidence type="ECO:0000256" key="4">
    <source>
        <dbReference type="ARBA" id="ARBA00022964"/>
    </source>
</evidence>
<dbReference type="EMBL" id="GBEZ01012846">
    <property type="protein sequence ID" value="JAC73081.1"/>
    <property type="molecule type" value="Transcribed_RNA"/>
</dbReference>
<keyword evidence="6" id="KW-0408">Iron</keyword>
<evidence type="ECO:0000256" key="5">
    <source>
        <dbReference type="ARBA" id="ARBA00023002"/>
    </source>
</evidence>
<keyword evidence="5" id="KW-0560">Oxidoreductase</keyword>
<dbReference type="InterPro" id="IPR006620">
    <property type="entry name" value="Pro_4_hyd_alph"/>
</dbReference>
<protein>
    <recommendedName>
        <fullName evidence="8">Fe2OG dioxygenase domain-containing protein</fullName>
    </recommendedName>
</protein>
<feature type="domain" description="Fe2OG dioxygenase" evidence="8">
    <location>
        <begin position="143"/>
        <end position="257"/>
    </location>
</feature>
<dbReference type="GO" id="GO:0031418">
    <property type="term" value="F:L-ascorbic acid binding"/>
    <property type="evidence" value="ECO:0007669"/>
    <property type="project" value="InterPro"/>
</dbReference>
<evidence type="ECO:0000256" key="7">
    <source>
        <dbReference type="ARBA" id="ARBA00049169"/>
    </source>
</evidence>
<dbReference type="Pfam" id="PF13640">
    <property type="entry name" value="2OG-FeII_Oxy_3"/>
    <property type="match status" value="1"/>
</dbReference>
<dbReference type="PANTHER" id="PTHR10869:SF229">
    <property type="entry name" value="PROLYL 4-HYDROXYLASE ALPHA SUBUNIT DOMAIN-CONTAINING PROTEIN"/>
    <property type="match status" value="1"/>
</dbReference>
<dbReference type="GO" id="GO:0004656">
    <property type="term" value="F:procollagen-proline 4-dioxygenase activity"/>
    <property type="evidence" value="ECO:0007669"/>
    <property type="project" value="UniProtKB-EC"/>
</dbReference>
<evidence type="ECO:0000256" key="2">
    <source>
        <dbReference type="ARBA" id="ARBA00004648"/>
    </source>
</evidence>
<dbReference type="Gene3D" id="2.60.120.620">
    <property type="entry name" value="q2cbj1_9rhob like domain"/>
    <property type="match status" value="1"/>
</dbReference>
<feature type="non-terminal residue" evidence="9">
    <location>
        <position position="1"/>
    </location>
</feature>
<dbReference type="GO" id="GO:0005506">
    <property type="term" value="F:iron ion binding"/>
    <property type="evidence" value="ECO:0007669"/>
    <property type="project" value="InterPro"/>
</dbReference>
<evidence type="ECO:0000313" key="9">
    <source>
        <dbReference type="EMBL" id="JAC73081.1"/>
    </source>
</evidence>
<evidence type="ECO:0000256" key="6">
    <source>
        <dbReference type="ARBA" id="ARBA00023004"/>
    </source>
</evidence>
<dbReference type="InterPro" id="IPR044862">
    <property type="entry name" value="Pro_4_hyd_alph_FE2OG_OXY"/>
</dbReference>
<dbReference type="InterPro" id="IPR045054">
    <property type="entry name" value="P4HA-like"/>
</dbReference>
<name>A0A061RRC1_9CHLO</name>
<dbReference type="SMART" id="SM00702">
    <property type="entry name" value="P4Hc"/>
    <property type="match status" value="1"/>
</dbReference>
<accession>A0A061RRC1</accession>
<evidence type="ECO:0000256" key="1">
    <source>
        <dbReference type="ARBA" id="ARBA00001961"/>
    </source>
</evidence>
<keyword evidence="4" id="KW-0223">Dioxygenase</keyword>
<comment type="cofactor">
    <cofactor evidence="1">
        <name>L-ascorbate</name>
        <dbReference type="ChEBI" id="CHEBI:38290"/>
    </cofactor>
</comment>
<comment type="subcellular location">
    <subcellularLocation>
        <location evidence="2">Endoplasmic reticulum membrane</location>
        <topology evidence="2">Single-pass type II membrane protein</topology>
    </subcellularLocation>
</comment>
<dbReference type="PROSITE" id="PS51471">
    <property type="entry name" value="FE2OG_OXY"/>
    <property type="match status" value="1"/>
</dbReference>
<comment type="catalytic activity">
    <reaction evidence="7">
        <text>L-prolyl-[collagen] + 2-oxoglutarate + O2 = trans-4-hydroxy-L-prolyl-[collagen] + succinate + CO2</text>
        <dbReference type="Rhea" id="RHEA:18945"/>
        <dbReference type="Rhea" id="RHEA-COMP:11676"/>
        <dbReference type="Rhea" id="RHEA-COMP:11680"/>
        <dbReference type="ChEBI" id="CHEBI:15379"/>
        <dbReference type="ChEBI" id="CHEBI:16526"/>
        <dbReference type="ChEBI" id="CHEBI:16810"/>
        <dbReference type="ChEBI" id="CHEBI:30031"/>
        <dbReference type="ChEBI" id="CHEBI:50342"/>
        <dbReference type="ChEBI" id="CHEBI:61965"/>
        <dbReference type="EC" id="1.14.11.2"/>
    </reaction>
</comment>
<keyword evidence="3" id="KW-0479">Metal-binding</keyword>
<dbReference type="PANTHER" id="PTHR10869">
    <property type="entry name" value="PROLYL 4-HYDROXYLASE ALPHA SUBUNIT"/>
    <property type="match status" value="1"/>
</dbReference>
<dbReference type="InterPro" id="IPR005123">
    <property type="entry name" value="Oxoglu/Fe-dep_dioxygenase_dom"/>
</dbReference>
<evidence type="ECO:0000259" key="8">
    <source>
        <dbReference type="PROSITE" id="PS51471"/>
    </source>
</evidence>
<proteinExistence type="predicted"/>